<dbReference type="Gene3D" id="1.10.510.10">
    <property type="entry name" value="Transferase(Phosphotransferase) domain 1"/>
    <property type="match status" value="1"/>
</dbReference>
<dbReference type="InterPro" id="IPR000719">
    <property type="entry name" value="Prot_kinase_dom"/>
</dbReference>
<dbReference type="EMBL" id="JAYGIE010000040">
    <property type="protein sequence ID" value="MEA5477849.1"/>
    <property type="molecule type" value="Genomic_DNA"/>
</dbReference>
<evidence type="ECO:0000313" key="3">
    <source>
        <dbReference type="Proteomes" id="UP001301388"/>
    </source>
</evidence>
<dbReference type="SMART" id="SM00220">
    <property type="entry name" value="S_TKc"/>
    <property type="match status" value="1"/>
</dbReference>
<comment type="caution">
    <text evidence="2">The sequence shown here is derived from an EMBL/GenBank/DDBJ whole genome shotgun (WGS) entry which is preliminary data.</text>
</comment>
<dbReference type="PROSITE" id="PS50011">
    <property type="entry name" value="PROTEIN_KINASE_DOM"/>
    <property type="match status" value="1"/>
</dbReference>
<evidence type="ECO:0000313" key="2">
    <source>
        <dbReference type="EMBL" id="MEA5477849.1"/>
    </source>
</evidence>
<sequence length="318" mass="35551">MNNSVNINTRNNRKCVTDEHGTVYELDRKLGEGGQGRVYSVKNGRYAIKVLQQANQSQREGLRRQIRSVQRLTQLELKGLNIARPIALLKEPRLGYVMELLTGMEPLSNLIPTPLQSSREIDNLGEWYLQGGGLGRRLKLLAKCAEIFSKLHAKGLVYGDPSPSNIFISSINNSEEVWLIDSDNLRSEDSAIASRLRTRPYAAPEIELEMSGTNTLTDAHAFAVIAFQTLSFVHPLTMGDLVENGEPDMINQAVQGKLPWVDHPNDDRNRSSFGFPRDMVLSPRLQRLCAKTFGEGLTNSQVRPSVNQWVETLHSTTA</sequence>
<name>A0ABU5THZ3_9CYAN</name>
<dbReference type="InterPro" id="IPR011009">
    <property type="entry name" value="Kinase-like_dom_sf"/>
</dbReference>
<dbReference type="Gene3D" id="3.30.200.20">
    <property type="entry name" value="Phosphorylase Kinase, domain 1"/>
    <property type="match status" value="1"/>
</dbReference>
<dbReference type="PANTHER" id="PTHR24347">
    <property type="entry name" value="SERINE/THREONINE-PROTEIN KINASE"/>
    <property type="match status" value="1"/>
</dbReference>
<reference evidence="2 3" key="1">
    <citation type="submission" date="2023-12" db="EMBL/GenBank/DDBJ databases">
        <title>Baltic Sea Cyanobacteria.</title>
        <authorList>
            <person name="Delbaje E."/>
            <person name="Fewer D.P."/>
            <person name="Shishido T.K."/>
        </authorList>
    </citation>
    <scope>NUCLEOTIDE SEQUENCE [LARGE SCALE GENOMIC DNA]</scope>
    <source>
        <strain evidence="2 3">UHCC 0370</strain>
    </source>
</reference>
<proteinExistence type="predicted"/>
<accession>A0ABU5THZ3</accession>
<protein>
    <recommendedName>
        <fullName evidence="1">Protein kinase domain-containing protein</fullName>
    </recommendedName>
</protein>
<feature type="domain" description="Protein kinase" evidence="1">
    <location>
        <begin position="24"/>
        <end position="317"/>
    </location>
</feature>
<keyword evidence="3" id="KW-1185">Reference proteome</keyword>
<organism evidence="2 3">
    <name type="scientific">Pseudanabaena galeata UHCC 0370</name>
    <dbReference type="NCBI Taxonomy" id="3110310"/>
    <lineage>
        <taxon>Bacteria</taxon>
        <taxon>Bacillati</taxon>
        <taxon>Cyanobacteriota</taxon>
        <taxon>Cyanophyceae</taxon>
        <taxon>Pseudanabaenales</taxon>
        <taxon>Pseudanabaenaceae</taxon>
        <taxon>Pseudanabaena</taxon>
    </lineage>
</organism>
<dbReference type="Pfam" id="PF00069">
    <property type="entry name" value="Pkinase"/>
    <property type="match status" value="1"/>
</dbReference>
<dbReference type="RefSeq" id="WP_323261459.1">
    <property type="nucleotide sequence ID" value="NZ_JAYGIE010000040.1"/>
</dbReference>
<gene>
    <name evidence="2" type="ORF">VB774_09470</name>
</gene>
<dbReference type="Proteomes" id="UP001301388">
    <property type="component" value="Unassembled WGS sequence"/>
</dbReference>
<evidence type="ECO:0000259" key="1">
    <source>
        <dbReference type="PROSITE" id="PS50011"/>
    </source>
</evidence>
<dbReference type="SUPFAM" id="SSF56112">
    <property type="entry name" value="Protein kinase-like (PK-like)"/>
    <property type="match status" value="1"/>
</dbReference>